<sequence length="73" mass="8343">MAGRNVFFIGAQKDKRVHDAGRNVFYRGLKGQKGACGRLKCLLQRFKRTKGCMWPVEMSFTEVQKDKRVHVAG</sequence>
<protein>
    <submittedName>
        <fullName evidence="1">Uncharacterized protein</fullName>
    </submittedName>
</protein>
<evidence type="ECO:0000313" key="2">
    <source>
        <dbReference type="Proteomes" id="UP000032024"/>
    </source>
</evidence>
<proteinExistence type="predicted"/>
<dbReference type="AlphaFoldDB" id="A0AAN0WB33"/>
<dbReference type="Proteomes" id="UP000032024">
    <property type="component" value="Chromosome"/>
</dbReference>
<gene>
    <name evidence="1" type="ORF">SB48_HM08orf01460</name>
</gene>
<evidence type="ECO:0000313" key="1">
    <source>
        <dbReference type="EMBL" id="AJO21749.1"/>
    </source>
</evidence>
<organism evidence="1 2">
    <name type="scientific">Heyndrickxia coagulans</name>
    <name type="common">Weizmannia coagulans</name>
    <dbReference type="NCBI Taxonomy" id="1398"/>
    <lineage>
        <taxon>Bacteria</taxon>
        <taxon>Bacillati</taxon>
        <taxon>Bacillota</taxon>
        <taxon>Bacilli</taxon>
        <taxon>Bacillales</taxon>
        <taxon>Bacillaceae</taxon>
        <taxon>Heyndrickxia</taxon>
    </lineage>
</organism>
<accession>A0AAN0WB33</accession>
<name>A0AAN0WB33_HEYCO</name>
<keyword evidence="2" id="KW-1185">Reference proteome</keyword>
<dbReference type="EMBL" id="CP010525">
    <property type="protein sequence ID" value="AJO21749.1"/>
    <property type="molecule type" value="Genomic_DNA"/>
</dbReference>
<reference evidence="2" key="1">
    <citation type="submission" date="2015-01" db="EMBL/GenBank/DDBJ databases">
        <title>Comparative genome analysis of Bacillus coagulans HM-08, Clostridium butyricum HM-68, Bacillus subtilis HM-66 and Bacillus paralicheniformis BL-09.</title>
        <authorList>
            <person name="Zhang H."/>
        </authorList>
    </citation>
    <scope>NUCLEOTIDE SEQUENCE [LARGE SCALE GENOMIC DNA]</scope>
    <source>
        <strain evidence="2">HM-08</strain>
    </source>
</reference>